<evidence type="ECO:0000313" key="2">
    <source>
        <dbReference type="Proteomes" id="UP000026962"/>
    </source>
</evidence>
<keyword evidence="2" id="KW-1185">Reference proteome</keyword>
<reference evidence="1" key="2">
    <citation type="submission" date="2018-05" db="EMBL/GenBank/DDBJ databases">
        <title>OpunRS2 (Oryza punctata Reference Sequence Version 2).</title>
        <authorList>
            <person name="Zhang J."/>
            <person name="Kudrna D."/>
            <person name="Lee S."/>
            <person name="Talag J."/>
            <person name="Welchert J."/>
            <person name="Wing R.A."/>
        </authorList>
    </citation>
    <scope>NUCLEOTIDE SEQUENCE [LARGE SCALE GENOMIC DNA]</scope>
</reference>
<name>A0A0E0LZI4_ORYPU</name>
<accession>A0A0E0LZI4</accession>
<evidence type="ECO:0000313" key="1">
    <source>
        <dbReference type="EnsemblPlants" id="OPUNC09G04000.1"/>
    </source>
</evidence>
<protein>
    <submittedName>
        <fullName evidence="1">Uncharacterized protein</fullName>
    </submittedName>
</protein>
<dbReference type="Proteomes" id="UP000026962">
    <property type="component" value="Chromosome 9"/>
</dbReference>
<proteinExistence type="predicted"/>
<dbReference type="EnsemblPlants" id="OPUNC09G04000.1">
    <property type="protein sequence ID" value="OPUNC09G04000.1"/>
    <property type="gene ID" value="OPUNC09G04000"/>
</dbReference>
<dbReference type="Gramene" id="OPUNC09G04000.1">
    <property type="protein sequence ID" value="OPUNC09G04000.1"/>
    <property type="gene ID" value="OPUNC09G04000"/>
</dbReference>
<dbReference type="AlphaFoldDB" id="A0A0E0LZI4"/>
<reference evidence="1" key="1">
    <citation type="submission" date="2015-04" db="UniProtKB">
        <authorList>
            <consortium name="EnsemblPlants"/>
        </authorList>
    </citation>
    <scope>IDENTIFICATION</scope>
</reference>
<organism evidence="1">
    <name type="scientific">Oryza punctata</name>
    <name type="common">Red rice</name>
    <dbReference type="NCBI Taxonomy" id="4537"/>
    <lineage>
        <taxon>Eukaryota</taxon>
        <taxon>Viridiplantae</taxon>
        <taxon>Streptophyta</taxon>
        <taxon>Embryophyta</taxon>
        <taxon>Tracheophyta</taxon>
        <taxon>Spermatophyta</taxon>
        <taxon>Magnoliopsida</taxon>
        <taxon>Liliopsida</taxon>
        <taxon>Poales</taxon>
        <taxon>Poaceae</taxon>
        <taxon>BOP clade</taxon>
        <taxon>Oryzoideae</taxon>
        <taxon>Oryzeae</taxon>
        <taxon>Oryzinae</taxon>
        <taxon>Oryza</taxon>
    </lineage>
</organism>
<dbReference type="HOGENOM" id="CLU_2268145_0_0_1"/>
<sequence length="106" mass="12115">MGVAKPLRPQPLAPYLTGIVAKGMRYCGEGHGRGETSSPLALGAVPYWYCGEGHGYGKRLQRLEWLRSPPAWRQLIFAPSPWRRTLLIMWRRTWVWRKAPEARVAS</sequence>